<evidence type="ECO:0000313" key="3">
    <source>
        <dbReference type="Proteomes" id="UP000577956"/>
    </source>
</evidence>
<name>A0A7Y9JZ19_9CELL</name>
<sequence>MTLLNRPLVTLDIEAPPATVWAHLRDARLIRRWFGGERPELDEEIRATFFGDRVRVVRSEHDAGTIHAISWPRRGDSLKVVGHPGDPMRSRVTFTRRPQEMQARHDGVYCPVGEMWTAALLRLRHALEVQPGDDRLVLSVCEQDAGPAEAPLLVRAGLSGLGAVPVGVHLSGRRLDGTPVGGKVVFRTDHQVGVALTGTSSLLHVLVAPPAHRPPHGLVTVTLSAYGLDHDAQAETVRRWDAWWAAAGVPVLATVLAPQH</sequence>
<dbReference type="Proteomes" id="UP000577956">
    <property type="component" value="Unassembled WGS sequence"/>
</dbReference>
<dbReference type="EMBL" id="BONN01000004">
    <property type="protein sequence ID" value="GIG32795.1"/>
    <property type="molecule type" value="Genomic_DNA"/>
</dbReference>
<dbReference type="SUPFAM" id="SSF55961">
    <property type="entry name" value="Bet v1-like"/>
    <property type="match status" value="1"/>
</dbReference>
<dbReference type="Proteomes" id="UP000618382">
    <property type="component" value="Unassembled WGS sequence"/>
</dbReference>
<gene>
    <name evidence="2" type="ORF">BKA21_001863</name>
    <name evidence="1" type="ORF">Col01nite_19540</name>
</gene>
<evidence type="ECO:0000313" key="4">
    <source>
        <dbReference type="Proteomes" id="UP000618382"/>
    </source>
</evidence>
<keyword evidence="4" id="KW-1185">Reference proteome</keyword>
<proteinExistence type="predicted"/>
<dbReference type="InterPro" id="IPR023393">
    <property type="entry name" value="START-like_dom_sf"/>
</dbReference>
<dbReference type="EMBL" id="JACCBK010000001">
    <property type="protein sequence ID" value="NYD86314.1"/>
    <property type="molecule type" value="Genomic_DNA"/>
</dbReference>
<dbReference type="AlphaFoldDB" id="A0A7Y9JZ19"/>
<protein>
    <recommendedName>
        <fullName evidence="5">Activator of HSP90 ATPase</fullName>
    </recommendedName>
</protein>
<evidence type="ECO:0000313" key="1">
    <source>
        <dbReference type="EMBL" id="GIG32795.1"/>
    </source>
</evidence>
<accession>A0A7Y9JZ19</accession>
<organism evidence="2 3">
    <name type="scientific">Cellulomonas oligotrophica</name>
    <dbReference type="NCBI Taxonomy" id="931536"/>
    <lineage>
        <taxon>Bacteria</taxon>
        <taxon>Bacillati</taxon>
        <taxon>Actinomycetota</taxon>
        <taxon>Actinomycetes</taxon>
        <taxon>Micrococcales</taxon>
        <taxon>Cellulomonadaceae</taxon>
        <taxon>Cellulomonas</taxon>
    </lineage>
</organism>
<reference evidence="1 4" key="2">
    <citation type="submission" date="2021-01" db="EMBL/GenBank/DDBJ databases">
        <title>Whole genome shotgun sequence of Cellulomonas oligotrophica NBRC 109435.</title>
        <authorList>
            <person name="Komaki H."/>
            <person name="Tamura T."/>
        </authorList>
    </citation>
    <scope>NUCLEOTIDE SEQUENCE [LARGE SCALE GENOMIC DNA]</scope>
    <source>
        <strain evidence="1 4">NBRC 109435</strain>
    </source>
</reference>
<evidence type="ECO:0000313" key="2">
    <source>
        <dbReference type="EMBL" id="NYD86314.1"/>
    </source>
</evidence>
<evidence type="ECO:0008006" key="5">
    <source>
        <dbReference type="Google" id="ProtNLM"/>
    </source>
</evidence>
<dbReference type="RefSeq" id="WP_140457966.1">
    <property type="nucleotide sequence ID" value="NZ_BAABFI010000001.1"/>
</dbReference>
<reference evidence="2 3" key="1">
    <citation type="submission" date="2020-07" db="EMBL/GenBank/DDBJ databases">
        <title>Sequencing the genomes of 1000 actinobacteria strains.</title>
        <authorList>
            <person name="Klenk H.-P."/>
        </authorList>
    </citation>
    <scope>NUCLEOTIDE SEQUENCE [LARGE SCALE GENOMIC DNA]</scope>
    <source>
        <strain evidence="2 3">DSM 24482</strain>
    </source>
</reference>
<comment type="caution">
    <text evidence="2">The sequence shown here is derived from an EMBL/GenBank/DDBJ whole genome shotgun (WGS) entry which is preliminary data.</text>
</comment>
<dbReference type="Gene3D" id="3.30.530.20">
    <property type="match status" value="1"/>
</dbReference>